<proteinExistence type="predicted"/>
<reference evidence="1 2" key="1">
    <citation type="submission" date="2022-10" db="EMBL/GenBank/DDBJ databases">
        <title>Comparative genomic analysis of Cohnella hashimotonis sp. nov., isolated from the International Space Station.</title>
        <authorList>
            <person name="Simpson A."/>
            <person name="Venkateswaran K."/>
        </authorList>
    </citation>
    <scope>NUCLEOTIDE SEQUENCE [LARGE SCALE GENOMIC DNA]</scope>
    <source>
        <strain evidence="1 2">DSM 18997</strain>
    </source>
</reference>
<accession>A0A9X4KK76</accession>
<name>A0A9X4KK76_9BACL</name>
<dbReference type="AlphaFoldDB" id="A0A9X4KK76"/>
<dbReference type="SUPFAM" id="SSF52172">
    <property type="entry name" value="CheY-like"/>
    <property type="match status" value="1"/>
</dbReference>
<protein>
    <recommendedName>
        <fullName evidence="3">Response regulator</fullName>
    </recommendedName>
</protein>
<dbReference type="Gene3D" id="3.40.50.2300">
    <property type="match status" value="1"/>
</dbReference>
<dbReference type="RefSeq" id="WP_277567201.1">
    <property type="nucleotide sequence ID" value="NZ_JAPDHZ010000004.1"/>
</dbReference>
<keyword evidence="2" id="KW-1185">Reference proteome</keyword>
<evidence type="ECO:0008006" key="3">
    <source>
        <dbReference type="Google" id="ProtNLM"/>
    </source>
</evidence>
<organism evidence="1 2">
    <name type="scientific">Cohnella ginsengisoli</name>
    <dbReference type="NCBI Taxonomy" id="425004"/>
    <lineage>
        <taxon>Bacteria</taxon>
        <taxon>Bacillati</taxon>
        <taxon>Bacillota</taxon>
        <taxon>Bacilli</taxon>
        <taxon>Bacillales</taxon>
        <taxon>Paenibacillaceae</taxon>
        <taxon>Cohnella</taxon>
    </lineage>
</organism>
<evidence type="ECO:0000313" key="2">
    <source>
        <dbReference type="Proteomes" id="UP001153387"/>
    </source>
</evidence>
<evidence type="ECO:0000313" key="1">
    <source>
        <dbReference type="EMBL" id="MDG0793420.1"/>
    </source>
</evidence>
<dbReference type="InterPro" id="IPR011006">
    <property type="entry name" value="CheY-like_superfamily"/>
</dbReference>
<gene>
    <name evidence="1" type="ORF">OMP38_23200</name>
</gene>
<dbReference type="EMBL" id="JAPDHZ010000004">
    <property type="protein sequence ID" value="MDG0793420.1"/>
    <property type="molecule type" value="Genomic_DNA"/>
</dbReference>
<dbReference type="Proteomes" id="UP001153387">
    <property type="component" value="Unassembled WGS sequence"/>
</dbReference>
<comment type="caution">
    <text evidence="1">The sequence shown here is derived from an EMBL/GenBank/DDBJ whole genome shotgun (WGS) entry which is preliminary data.</text>
</comment>
<sequence length="157" mass="18195">MKILIIEDDMNKLKQLVDFIAEIRNESQITEKYSYQSGLREIYSYSHELIILDMSLPSFDKTPTETGGRPRKFAGRELLRQMKRKNINIPVIIVTQFDKFGEGEDTITLPQLVDELKNEYASIFFGLVYYNTAYKNWRDEFGLLLSKGSLVQLNKGG</sequence>